<dbReference type="InterPro" id="IPR013785">
    <property type="entry name" value="Aldolase_TIM"/>
</dbReference>
<evidence type="ECO:0000313" key="2">
    <source>
        <dbReference type="Proteomes" id="UP001062901"/>
    </source>
</evidence>
<protein>
    <submittedName>
        <fullName evidence="1">Uncharacterized protein</fullName>
    </submittedName>
</protein>
<dbReference type="Gene3D" id="3.20.20.70">
    <property type="entry name" value="Aldolase class I"/>
    <property type="match status" value="1"/>
</dbReference>
<gene>
    <name evidence="1" type="ORF">AA15669_1225</name>
</gene>
<evidence type="ECO:0000313" key="1">
    <source>
        <dbReference type="EMBL" id="GBQ07096.1"/>
    </source>
</evidence>
<dbReference type="Proteomes" id="UP001062901">
    <property type="component" value="Unassembled WGS sequence"/>
</dbReference>
<comment type="caution">
    <text evidence="1">The sequence shown here is derived from an EMBL/GenBank/DDBJ whole genome shotgun (WGS) entry which is preliminary data.</text>
</comment>
<keyword evidence="2" id="KW-1185">Reference proteome</keyword>
<sequence>MDNKIACALDPSYLGLTLFPTEKCNFRFTYCYEDYTQGRMSEETVEGVKNLLTMRAPDLSLLNLSWFGGESLLTKDILIDVLSYAQRSMGSALYRQRRLMVTCWTKRRFLFWGS</sequence>
<dbReference type="EMBL" id="BAQD01000021">
    <property type="protein sequence ID" value="GBQ07096.1"/>
    <property type="molecule type" value="Genomic_DNA"/>
</dbReference>
<name>A0ABQ0NZ36_9PROT</name>
<proteinExistence type="predicted"/>
<dbReference type="SUPFAM" id="SSF102114">
    <property type="entry name" value="Radical SAM enzymes"/>
    <property type="match status" value="1"/>
</dbReference>
<reference evidence="1" key="1">
    <citation type="submission" date="2013-04" db="EMBL/GenBank/DDBJ databases">
        <title>The genome sequencing project of 58 acetic acid bacteria.</title>
        <authorList>
            <person name="Okamoto-Kainuma A."/>
            <person name="Ishikawa M."/>
            <person name="Umino S."/>
            <person name="Koizumi Y."/>
            <person name="Shiwa Y."/>
            <person name="Yoshikawa H."/>
            <person name="Matsutani M."/>
            <person name="Matsushita K."/>
        </authorList>
    </citation>
    <scope>NUCLEOTIDE SEQUENCE</scope>
    <source>
        <strain evidence="1">DSM 15669</strain>
    </source>
</reference>
<accession>A0ABQ0NZ36</accession>
<dbReference type="InterPro" id="IPR058240">
    <property type="entry name" value="rSAM_sf"/>
</dbReference>
<organism evidence="1 2">
    <name type="scientific">Saccharibacter floricola DSM 15669</name>
    <dbReference type="NCBI Taxonomy" id="1123227"/>
    <lineage>
        <taxon>Bacteria</taxon>
        <taxon>Pseudomonadati</taxon>
        <taxon>Pseudomonadota</taxon>
        <taxon>Alphaproteobacteria</taxon>
        <taxon>Acetobacterales</taxon>
        <taxon>Acetobacteraceae</taxon>
        <taxon>Saccharibacter</taxon>
    </lineage>
</organism>